<evidence type="ECO:0000313" key="1">
    <source>
        <dbReference type="EMBL" id="KAH9303285.1"/>
    </source>
</evidence>
<dbReference type="EMBL" id="JAHRHJ020000009">
    <property type="protein sequence ID" value="KAH9303285.1"/>
    <property type="molecule type" value="Genomic_DNA"/>
</dbReference>
<accession>A0AA38CMH8</accession>
<feature type="non-terminal residue" evidence="1">
    <location>
        <position position="71"/>
    </location>
</feature>
<protein>
    <submittedName>
        <fullName evidence="1">Uncharacterized protein</fullName>
    </submittedName>
</protein>
<comment type="caution">
    <text evidence="1">The sequence shown here is derived from an EMBL/GenBank/DDBJ whole genome shotgun (WGS) entry which is preliminary data.</text>
</comment>
<dbReference type="AlphaFoldDB" id="A0AA38CMH8"/>
<keyword evidence="2" id="KW-1185">Reference proteome</keyword>
<evidence type="ECO:0000313" key="2">
    <source>
        <dbReference type="Proteomes" id="UP000824469"/>
    </source>
</evidence>
<organism evidence="1 2">
    <name type="scientific">Taxus chinensis</name>
    <name type="common">Chinese yew</name>
    <name type="synonym">Taxus wallichiana var. chinensis</name>
    <dbReference type="NCBI Taxonomy" id="29808"/>
    <lineage>
        <taxon>Eukaryota</taxon>
        <taxon>Viridiplantae</taxon>
        <taxon>Streptophyta</taxon>
        <taxon>Embryophyta</taxon>
        <taxon>Tracheophyta</taxon>
        <taxon>Spermatophyta</taxon>
        <taxon>Pinopsida</taxon>
        <taxon>Pinidae</taxon>
        <taxon>Conifers II</taxon>
        <taxon>Cupressales</taxon>
        <taxon>Taxaceae</taxon>
        <taxon>Taxus</taxon>
    </lineage>
</organism>
<name>A0AA38CMH8_TAXCH</name>
<reference evidence="1 2" key="1">
    <citation type="journal article" date="2021" name="Nat. Plants">
        <title>The Taxus genome provides insights into paclitaxel biosynthesis.</title>
        <authorList>
            <person name="Xiong X."/>
            <person name="Gou J."/>
            <person name="Liao Q."/>
            <person name="Li Y."/>
            <person name="Zhou Q."/>
            <person name="Bi G."/>
            <person name="Li C."/>
            <person name="Du R."/>
            <person name="Wang X."/>
            <person name="Sun T."/>
            <person name="Guo L."/>
            <person name="Liang H."/>
            <person name="Lu P."/>
            <person name="Wu Y."/>
            <person name="Zhang Z."/>
            <person name="Ro D.K."/>
            <person name="Shang Y."/>
            <person name="Huang S."/>
            <person name="Yan J."/>
        </authorList>
    </citation>
    <scope>NUCLEOTIDE SEQUENCE [LARGE SCALE GENOMIC DNA]</scope>
    <source>
        <strain evidence="1">Ta-2019</strain>
    </source>
</reference>
<proteinExistence type="predicted"/>
<sequence>TLREDKGDYDAKGTLGVGAKESIGDKGDGTSITTVGLALELSLGDEVVDGDTSIEEDEVRYVDEVIGGDEM</sequence>
<feature type="non-terminal residue" evidence="1">
    <location>
        <position position="1"/>
    </location>
</feature>
<dbReference type="Proteomes" id="UP000824469">
    <property type="component" value="Unassembled WGS sequence"/>
</dbReference>
<gene>
    <name evidence="1" type="ORF">KI387_014868</name>
</gene>